<dbReference type="EMBL" id="CM008054">
    <property type="protein sequence ID" value="PVH32765.1"/>
    <property type="molecule type" value="Genomic_DNA"/>
</dbReference>
<organism evidence="1">
    <name type="scientific">Panicum hallii</name>
    <dbReference type="NCBI Taxonomy" id="206008"/>
    <lineage>
        <taxon>Eukaryota</taxon>
        <taxon>Viridiplantae</taxon>
        <taxon>Streptophyta</taxon>
        <taxon>Embryophyta</taxon>
        <taxon>Tracheophyta</taxon>
        <taxon>Spermatophyta</taxon>
        <taxon>Magnoliopsida</taxon>
        <taxon>Liliopsida</taxon>
        <taxon>Poales</taxon>
        <taxon>Poaceae</taxon>
        <taxon>PACMAD clade</taxon>
        <taxon>Panicoideae</taxon>
        <taxon>Panicodae</taxon>
        <taxon>Paniceae</taxon>
        <taxon>Panicinae</taxon>
        <taxon>Panicum</taxon>
        <taxon>Panicum sect. Panicum</taxon>
    </lineage>
</organism>
<protein>
    <submittedName>
        <fullName evidence="1">Uncharacterized protein</fullName>
    </submittedName>
</protein>
<name>A0A2T8I520_9POAL</name>
<dbReference type="Proteomes" id="UP000243499">
    <property type="component" value="Chromosome 9"/>
</dbReference>
<gene>
    <name evidence="1" type="ORF">PAHAL_9G481700</name>
</gene>
<dbReference type="AlphaFoldDB" id="A0A2T8I520"/>
<sequence>MELYSLGVCSNKLGLLMPRCYAETGFIRKASEERISNSWNKHSSLTQSSQQLKREEEFNKVLHINKVKGTHSISDAFLGTAQKQSMEYWNKHMVPFCLLM</sequence>
<reference evidence="1" key="1">
    <citation type="submission" date="2018-04" db="EMBL/GenBank/DDBJ databases">
        <title>WGS assembly of Panicum hallii.</title>
        <authorList>
            <person name="Lovell J."/>
            <person name="Jenkins J."/>
            <person name="Lowry D."/>
            <person name="Mamidi S."/>
            <person name="Sreedasyam A."/>
            <person name="Weng X."/>
            <person name="Barry K."/>
            <person name="Bonette J."/>
            <person name="Campitelli B."/>
            <person name="Daum C."/>
            <person name="Gordon S."/>
            <person name="Gould B."/>
            <person name="Lipzen A."/>
            <person name="Macqueen A."/>
            <person name="Palacio-Mejia J."/>
            <person name="Plott C."/>
            <person name="Shakirov E."/>
            <person name="Shu S."/>
            <person name="Yoshinaga Y."/>
            <person name="Zane M."/>
            <person name="Rokhsar D."/>
            <person name="Grimwood J."/>
            <person name="Schmutz J."/>
            <person name="Juenger T."/>
        </authorList>
    </citation>
    <scope>NUCLEOTIDE SEQUENCE [LARGE SCALE GENOMIC DNA]</scope>
    <source>
        <strain evidence="1">FIL2</strain>
    </source>
</reference>
<dbReference type="Gramene" id="PVH32765">
    <property type="protein sequence ID" value="PVH32765"/>
    <property type="gene ID" value="PAHAL_9G481700"/>
</dbReference>
<accession>A0A2T8I520</accession>
<evidence type="ECO:0000313" key="1">
    <source>
        <dbReference type="EMBL" id="PVH32765.1"/>
    </source>
</evidence>
<proteinExistence type="predicted"/>